<feature type="transmembrane region" description="Helical" evidence="1">
    <location>
        <begin position="12"/>
        <end position="36"/>
    </location>
</feature>
<accession>A0AAU7PK17</accession>
<proteinExistence type="predicted"/>
<keyword evidence="1" id="KW-1133">Transmembrane helix</keyword>
<keyword evidence="1" id="KW-0812">Transmembrane</keyword>
<name>A0AAU7PK17_9CAUD</name>
<reference evidence="2" key="1">
    <citation type="submission" date="2024-04" db="EMBL/GenBank/DDBJ databases">
        <authorList>
            <person name="Jaglan A.B."/>
            <person name="Vashisth M."/>
            <person name="Anand T."/>
            <person name="Virmani N."/>
            <person name="Bera B."/>
            <person name="Vaid R."/>
        </authorList>
    </citation>
    <scope>NUCLEOTIDE SEQUENCE</scope>
</reference>
<evidence type="ECO:0000313" key="2">
    <source>
        <dbReference type="EMBL" id="XBS49753.1"/>
    </source>
</evidence>
<evidence type="ECO:0000256" key="1">
    <source>
        <dbReference type="SAM" id="Phobius"/>
    </source>
</evidence>
<organism evidence="2">
    <name type="scientific">Salmonella phage SalP219</name>
    <dbReference type="NCBI Taxonomy" id="3158864"/>
    <lineage>
        <taxon>Viruses</taxon>
        <taxon>Duplodnaviria</taxon>
        <taxon>Heunggongvirae</taxon>
        <taxon>Uroviricota</taxon>
        <taxon>Caudoviricetes</taxon>
        <taxon>Vequintavirinae</taxon>
        <taxon>Seunavirus</taxon>
    </lineage>
</organism>
<dbReference type="EMBL" id="PP595732">
    <property type="protein sequence ID" value="XBS49753.1"/>
    <property type="molecule type" value="Genomic_DNA"/>
</dbReference>
<keyword evidence="1" id="KW-0472">Membrane</keyword>
<sequence length="38" mass="4209">MKKALKDIMAVWWSLFAPLAVAYIIAASVIGLLLYISQ</sequence>
<protein>
    <submittedName>
        <fullName evidence="2">Uncharacterized protein</fullName>
    </submittedName>
</protein>